<dbReference type="PANTHER" id="PTHR15970:SF2">
    <property type="entry name" value="ELL-ASSOCIATED FACTOR EAF"/>
    <property type="match status" value="1"/>
</dbReference>
<keyword evidence="6" id="KW-0010">Activator</keyword>
<dbReference type="InterPro" id="IPR027093">
    <property type="entry name" value="EAF_fam"/>
</dbReference>
<comment type="function">
    <text evidence="9">Promotes transcriptional elongation by Su(Tpl)/ELL. Essential for development.</text>
</comment>
<keyword evidence="4" id="KW-0597">Phosphoprotein</keyword>
<organism evidence="12 13">
    <name type="scientific">Gnathostoma spinigerum</name>
    <dbReference type="NCBI Taxonomy" id="75299"/>
    <lineage>
        <taxon>Eukaryota</taxon>
        <taxon>Metazoa</taxon>
        <taxon>Ecdysozoa</taxon>
        <taxon>Nematoda</taxon>
        <taxon>Chromadorea</taxon>
        <taxon>Rhabditida</taxon>
        <taxon>Spirurina</taxon>
        <taxon>Gnathostomatomorpha</taxon>
        <taxon>Gnathostomatoidea</taxon>
        <taxon>Gnathostomatidae</taxon>
        <taxon>Gnathostoma</taxon>
    </lineage>
</organism>
<feature type="domain" description="Transcription elongation factor Eaf N-terminal" evidence="11">
    <location>
        <begin position="12"/>
        <end position="111"/>
    </location>
</feature>
<gene>
    <name evidence="12" type="ORF">AB6A40_000944</name>
</gene>
<evidence type="ECO:0000313" key="12">
    <source>
        <dbReference type="EMBL" id="MFH4974235.1"/>
    </source>
</evidence>
<feature type="compositionally biased region" description="Acidic residues" evidence="10">
    <location>
        <begin position="197"/>
        <end position="217"/>
    </location>
</feature>
<dbReference type="EMBL" id="JBGFUD010000306">
    <property type="protein sequence ID" value="MFH4974235.1"/>
    <property type="molecule type" value="Genomic_DNA"/>
</dbReference>
<evidence type="ECO:0000256" key="1">
    <source>
        <dbReference type="ARBA" id="ARBA00004123"/>
    </source>
</evidence>
<evidence type="ECO:0000256" key="5">
    <source>
        <dbReference type="ARBA" id="ARBA00023015"/>
    </source>
</evidence>
<dbReference type="GO" id="GO:0005654">
    <property type="term" value="C:nucleoplasm"/>
    <property type="evidence" value="ECO:0007669"/>
    <property type="project" value="UniProtKB-ARBA"/>
</dbReference>
<feature type="compositionally biased region" description="Polar residues" evidence="10">
    <location>
        <begin position="250"/>
        <end position="259"/>
    </location>
</feature>
<evidence type="ECO:0000259" key="11">
    <source>
        <dbReference type="Pfam" id="PF09816"/>
    </source>
</evidence>
<keyword evidence="5" id="KW-0805">Transcription regulation</keyword>
<evidence type="ECO:0000256" key="10">
    <source>
        <dbReference type="SAM" id="MobiDB-lite"/>
    </source>
</evidence>
<evidence type="ECO:0000256" key="6">
    <source>
        <dbReference type="ARBA" id="ARBA00023159"/>
    </source>
</evidence>
<evidence type="ECO:0000256" key="7">
    <source>
        <dbReference type="ARBA" id="ARBA00023163"/>
    </source>
</evidence>
<feature type="region of interest" description="Disordered" evidence="10">
    <location>
        <begin position="123"/>
        <end position="281"/>
    </location>
</feature>
<keyword evidence="13" id="KW-1185">Reference proteome</keyword>
<comment type="caution">
    <text evidence="12">The sequence shown here is derived from an EMBL/GenBank/DDBJ whole genome shotgun (WGS) entry which is preliminary data.</text>
</comment>
<feature type="compositionally biased region" description="Acidic residues" evidence="10">
    <location>
        <begin position="269"/>
        <end position="281"/>
    </location>
</feature>
<sequence length="281" mass="30661">MAEAREIPAGTYELKLGETFQDRGAKSTYHTLRFDFKPKSLASEAETYIAFGGNNEVQVAVPGDSDALTVYKGSQKPARAEKECLLFFDHNSGELRLEKLSSNMSVKKTRDVDESTANVLRSEIQRLRGNQMRKVSDKSSDDEEMSDDKTSSGSLSSTTSDSGESDSDFENSKVEKESSLNMAGGSGDQPMKPVESSSDDEEEMNDSGSGDDDDLQDVLEQQLNSDSMPVIGNTAPPPSSEKTQYHAPSKPSSYASSTNHNHHSKMLLDDDLQLSESSDDD</sequence>
<protein>
    <recommendedName>
        <fullName evidence="3">Ell-associated factor Eaf</fullName>
    </recommendedName>
</protein>
<dbReference type="Pfam" id="PF09816">
    <property type="entry name" value="EAF"/>
    <property type="match status" value="1"/>
</dbReference>
<feature type="compositionally biased region" description="Low complexity" evidence="10">
    <location>
        <begin position="151"/>
        <end position="162"/>
    </location>
</feature>
<keyword evidence="8" id="KW-0539">Nucleus</keyword>
<evidence type="ECO:0000256" key="4">
    <source>
        <dbReference type="ARBA" id="ARBA00022553"/>
    </source>
</evidence>
<evidence type="ECO:0000256" key="3">
    <source>
        <dbReference type="ARBA" id="ARBA00021452"/>
    </source>
</evidence>
<evidence type="ECO:0000256" key="9">
    <source>
        <dbReference type="ARBA" id="ARBA00025617"/>
    </source>
</evidence>
<dbReference type="Proteomes" id="UP001608902">
    <property type="component" value="Unassembled WGS sequence"/>
</dbReference>
<evidence type="ECO:0000256" key="2">
    <source>
        <dbReference type="ARBA" id="ARBA00007798"/>
    </source>
</evidence>
<comment type="similarity">
    <text evidence="2">Belongs to the EAF family.</text>
</comment>
<dbReference type="AlphaFoldDB" id="A0ABD6ED45"/>
<name>A0ABD6ED45_9BILA</name>
<dbReference type="PANTHER" id="PTHR15970">
    <property type="entry name" value="ELL-ASSOCIATED FACTOR EAF"/>
    <property type="match status" value="1"/>
</dbReference>
<accession>A0ABD6ED45</accession>
<reference evidence="12 13" key="1">
    <citation type="submission" date="2024-08" db="EMBL/GenBank/DDBJ databases">
        <title>Gnathostoma spinigerum genome.</title>
        <authorList>
            <person name="Gonzalez-Bertolin B."/>
            <person name="Monzon S."/>
            <person name="Zaballos A."/>
            <person name="Jimenez P."/>
            <person name="Dekumyoy P."/>
            <person name="Varona S."/>
            <person name="Cuesta I."/>
            <person name="Sumanam S."/>
            <person name="Adisakwattana P."/>
            <person name="Gasser R.B."/>
            <person name="Hernandez-Gonzalez A."/>
            <person name="Young N.D."/>
            <person name="Perteguer M.J."/>
        </authorList>
    </citation>
    <scope>NUCLEOTIDE SEQUENCE [LARGE SCALE GENOMIC DNA]</scope>
    <source>
        <strain evidence="12">AL3</strain>
        <tissue evidence="12">Liver</tissue>
    </source>
</reference>
<dbReference type="InterPro" id="IPR019194">
    <property type="entry name" value="Tscrpt_elong_fac_Eaf_N"/>
</dbReference>
<evidence type="ECO:0000256" key="8">
    <source>
        <dbReference type="ARBA" id="ARBA00023242"/>
    </source>
</evidence>
<proteinExistence type="inferred from homology"/>
<comment type="subcellular location">
    <subcellularLocation>
        <location evidence="1">Nucleus</location>
    </subcellularLocation>
</comment>
<keyword evidence="7" id="KW-0804">Transcription</keyword>
<evidence type="ECO:0000313" key="13">
    <source>
        <dbReference type="Proteomes" id="UP001608902"/>
    </source>
</evidence>